<name>A0A8A1LGW9_AJEC8</name>
<protein>
    <submittedName>
        <fullName evidence="1">Uncharacterized protein</fullName>
    </submittedName>
</protein>
<dbReference type="AlphaFoldDB" id="A0A8A1LGW9"/>
<gene>
    <name evidence="1" type="ORF">I7I53_08491</name>
</gene>
<evidence type="ECO:0000313" key="2">
    <source>
        <dbReference type="Proteomes" id="UP000663419"/>
    </source>
</evidence>
<dbReference type="VEuPathDB" id="FungiDB:I7I53_08491"/>
<reference evidence="1" key="1">
    <citation type="submission" date="2021-01" db="EMBL/GenBank/DDBJ databases">
        <title>Chromosome-level genome assembly of a human fungal pathogen reveals clustering of transcriptionally co-regulated genes.</title>
        <authorList>
            <person name="Voorhies M."/>
            <person name="Cohen S."/>
            <person name="Shea T.P."/>
            <person name="Petrus S."/>
            <person name="Munoz J.F."/>
            <person name="Poplawski S."/>
            <person name="Goldman W.E."/>
            <person name="Michael T."/>
            <person name="Cuomo C.A."/>
            <person name="Sil A."/>
            <person name="Beyhan S."/>
        </authorList>
    </citation>
    <scope>NUCLEOTIDE SEQUENCE</scope>
    <source>
        <strain evidence="1">H88</strain>
    </source>
</reference>
<proteinExistence type="predicted"/>
<dbReference type="Proteomes" id="UP000663419">
    <property type="component" value="Chromosome 2"/>
</dbReference>
<sequence length="61" mass="7184">MSFVETFHTTDKLTRTNTNIWHSPHFRDIVAYSWNSQVHSSHCFYDASFTTWLDATISQLC</sequence>
<accession>A0A8A1LGW9</accession>
<organism evidence="1 2">
    <name type="scientific">Ajellomyces capsulatus (strain H88)</name>
    <name type="common">Darling's disease fungus</name>
    <name type="synonym">Histoplasma capsulatum</name>
    <dbReference type="NCBI Taxonomy" id="544711"/>
    <lineage>
        <taxon>Eukaryota</taxon>
        <taxon>Fungi</taxon>
        <taxon>Dikarya</taxon>
        <taxon>Ascomycota</taxon>
        <taxon>Pezizomycotina</taxon>
        <taxon>Eurotiomycetes</taxon>
        <taxon>Eurotiomycetidae</taxon>
        <taxon>Onygenales</taxon>
        <taxon>Ajellomycetaceae</taxon>
        <taxon>Histoplasma</taxon>
    </lineage>
</organism>
<evidence type="ECO:0000313" key="1">
    <source>
        <dbReference type="EMBL" id="QSS52760.1"/>
    </source>
</evidence>
<dbReference type="EMBL" id="CP069103">
    <property type="protein sequence ID" value="QSS52760.1"/>
    <property type="molecule type" value="Genomic_DNA"/>
</dbReference>